<dbReference type="PANTHER" id="PTHR43562:SF3">
    <property type="entry name" value="SODIUM ION_PROTON EXCHANGER (EUROFUNG)"/>
    <property type="match status" value="1"/>
</dbReference>
<dbReference type="InterPro" id="IPR038770">
    <property type="entry name" value="Na+/solute_symporter_sf"/>
</dbReference>
<evidence type="ECO:0000256" key="6">
    <source>
        <dbReference type="ARBA" id="ARBA00022989"/>
    </source>
</evidence>
<dbReference type="OrthoDB" id="9793589at2"/>
<dbReference type="InterPro" id="IPR006153">
    <property type="entry name" value="Cation/H_exchanger_TM"/>
</dbReference>
<keyword evidence="9 11" id="KW-0472">Membrane</keyword>
<feature type="domain" description="Cation/H+ exchanger transmembrane" evidence="12">
    <location>
        <begin position="10"/>
        <end position="377"/>
    </location>
</feature>
<keyword evidence="4" id="KW-0050">Antiport</keyword>
<feature type="transmembrane region" description="Helical" evidence="11">
    <location>
        <begin position="221"/>
        <end position="246"/>
    </location>
</feature>
<evidence type="ECO:0000256" key="5">
    <source>
        <dbReference type="ARBA" id="ARBA00022692"/>
    </source>
</evidence>
<keyword evidence="6 11" id="KW-1133">Transmembrane helix</keyword>
<evidence type="ECO:0000256" key="11">
    <source>
        <dbReference type="SAM" id="Phobius"/>
    </source>
</evidence>
<feature type="transmembrane region" description="Helical" evidence="11">
    <location>
        <begin position="145"/>
        <end position="169"/>
    </location>
</feature>
<feature type="transmembrane region" description="Helical" evidence="11">
    <location>
        <begin position="292"/>
        <end position="314"/>
    </location>
</feature>
<dbReference type="Proteomes" id="UP000050929">
    <property type="component" value="Unassembled WGS sequence"/>
</dbReference>
<dbReference type="AlphaFoldDB" id="A0A0R1J5Y6"/>
<evidence type="ECO:0000256" key="8">
    <source>
        <dbReference type="ARBA" id="ARBA00023065"/>
    </source>
</evidence>
<evidence type="ECO:0000256" key="3">
    <source>
        <dbReference type="ARBA" id="ARBA00022448"/>
    </source>
</evidence>
<organism evidence="13 14">
    <name type="scientific">Companilactobacillus tucceti DSM 20183</name>
    <dbReference type="NCBI Taxonomy" id="1423811"/>
    <lineage>
        <taxon>Bacteria</taxon>
        <taxon>Bacillati</taxon>
        <taxon>Bacillota</taxon>
        <taxon>Bacilli</taxon>
        <taxon>Lactobacillales</taxon>
        <taxon>Lactobacillaceae</taxon>
        <taxon>Companilactobacillus</taxon>
    </lineage>
</organism>
<evidence type="ECO:0000256" key="2">
    <source>
        <dbReference type="ARBA" id="ARBA00005551"/>
    </source>
</evidence>
<sequence length="397" mass="42431">MSILLQLVIILILTKLGAHLSSVLNFPSVIGELLVGVIAGPAVLNILNGTTFVQYFSEIGVIVLMFIAGLEGDLSLLIKYWKPAMTVATLGVVFPTISAALLCALVFNFPWTTSIFIGLVLSATSVSISVQVLKEMGRMNTREGAIILGAAVADDIMCVILLGLCVAFFGSSGSSEQPVWLMISTKLLFFVIMLVLGKWFVPKFMSFFSKLNTSENEATGAVILCFGFAAIAVALGMSDVLGAYFAGIALSETKFKESLALKIEPIGYAIFIPVFFVSIGLNISFKGLQNDIIFIVSLIIIAIIGKQVGGALGAKVFHLSWNESNIVGAGMVSRGEMALVVANVALGAKLIDQNHYTAMIVVTVVTTIIAPLILKLFIQRAKKENEIVSNNINEVKI</sequence>
<feature type="transmembrane region" description="Helical" evidence="11">
    <location>
        <begin position="356"/>
        <end position="378"/>
    </location>
</feature>
<keyword evidence="14" id="KW-1185">Reference proteome</keyword>
<feature type="transmembrane region" description="Helical" evidence="11">
    <location>
        <begin position="266"/>
        <end position="285"/>
    </location>
</feature>
<dbReference type="PATRIC" id="fig|1423811.3.peg.586"/>
<feature type="transmembrane region" description="Helical" evidence="11">
    <location>
        <begin position="85"/>
        <end position="107"/>
    </location>
</feature>
<accession>A0A0R1J5Y6</accession>
<feature type="transmembrane region" description="Helical" evidence="11">
    <location>
        <begin position="181"/>
        <end position="201"/>
    </location>
</feature>
<dbReference type="GO" id="GO:0006814">
    <property type="term" value="P:sodium ion transport"/>
    <property type="evidence" value="ECO:0007669"/>
    <property type="project" value="UniProtKB-KW"/>
</dbReference>
<evidence type="ECO:0000259" key="12">
    <source>
        <dbReference type="Pfam" id="PF00999"/>
    </source>
</evidence>
<dbReference type="Pfam" id="PF00999">
    <property type="entry name" value="Na_H_Exchanger"/>
    <property type="match status" value="1"/>
</dbReference>
<comment type="subcellular location">
    <subcellularLocation>
        <location evidence="1">Membrane</location>
        <topology evidence="1">Multi-pass membrane protein</topology>
    </subcellularLocation>
</comment>
<dbReference type="GO" id="GO:0016020">
    <property type="term" value="C:membrane"/>
    <property type="evidence" value="ECO:0007669"/>
    <property type="project" value="UniProtKB-SubCell"/>
</dbReference>
<gene>
    <name evidence="13" type="ORF">FC72_GL000577</name>
</gene>
<dbReference type="STRING" id="1423811.FC72_GL000577"/>
<dbReference type="InterPro" id="IPR004771">
    <property type="entry name" value="K/H_exchanger"/>
</dbReference>
<keyword evidence="7" id="KW-0915">Sodium</keyword>
<feature type="transmembrane region" description="Helical" evidence="11">
    <location>
        <begin position="55"/>
        <end position="78"/>
    </location>
</feature>
<dbReference type="PANTHER" id="PTHR43562">
    <property type="entry name" value="NAPA-TYPE SODIUM/HYDROGEN ANTIPORTER"/>
    <property type="match status" value="1"/>
</dbReference>
<dbReference type="GO" id="GO:0008324">
    <property type="term" value="F:monoatomic cation transmembrane transporter activity"/>
    <property type="evidence" value="ECO:0007669"/>
    <property type="project" value="InterPro"/>
</dbReference>
<evidence type="ECO:0000256" key="1">
    <source>
        <dbReference type="ARBA" id="ARBA00004141"/>
    </source>
</evidence>
<evidence type="ECO:0000256" key="10">
    <source>
        <dbReference type="ARBA" id="ARBA00023201"/>
    </source>
</evidence>
<protein>
    <submittedName>
        <fullName evidence="13">Na(+) H(+) antiporter</fullName>
    </submittedName>
</protein>
<keyword evidence="8" id="KW-0406">Ion transport</keyword>
<evidence type="ECO:0000256" key="4">
    <source>
        <dbReference type="ARBA" id="ARBA00022449"/>
    </source>
</evidence>
<keyword evidence="5 11" id="KW-0812">Transmembrane</keyword>
<dbReference type="GO" id="GO:1902600">
    <property type="term" value="P:proton transmembrane transport"/>
    <property type="evidence" value="ECO:0007669"/>
    <property type="project" value="InterPro"/>
</dbReference>
<evidence type="ECO:0000313" key="13">
    <source>
        <dbReference type="EMBL" id="KRK64265.1"/>
    </source>
</evidence>
<dbReference type="Gene3D" id="1.20.1530.20">
    <property type="match status" value="1"/>
</dbReference>
<keyword evidence="3" id="KW-0813">Transport</keyword>
<dbReference type="EMBL" id="AZDG01000014">
    <property type="protein sequence ID" value="KRK64265.1"/>
    <property type="molecule type" value="Genomic_DNA"/>
</dbReference>
<evidence type="ECO:0000313" key="14">
    <source>
        <dbReference type="Proteomes" id="UP000050929"/>
    </source>
</evidence>
<evidence type="ECO:0000256" key="9">
    <source>
        <dbReference type="ARBA" id="ARBA00023136"/>
    </source>
</evidence>
<evidence type="ECO:0000256" key="7">
    <source>
        <dbReference type="ARBA" id="ARBA00023053"/>
    </source>
</evidence>
<proteinExistence type="inferred from homology"/>
<comment type="caution">
    <text evidence="13">The sequence shown here is derived from an EMBL/GenBank/DDBJ whole genome shotgun (WGS) entry which is preliminary data.</text>
</comment>
<dbReference type="GO" id="GO:0015297">
    <property type="term" value="F:antiporter activity"/>
    <property type="evidence" value="ECO:0007669"/>
    <property type="project" value="UniProtKB-KW"/>
</dbReference>
<name>A0A0R1J5Y6_9LACO</name>
<dbReference type="RefSeq" id="WP_057766205.1">
    <property type="nucleotide sequence ID" value="NZ_AZDG01000014.1"/>
</dbReference>
<dbReference type="NCBIfam" id="TIGR00932">
    <property type="entry name" value="2a37"/>
    <property type="match status" value="1"/>
</dbReference>
<reference evidence="13 14" key="1">
    <citation type="journal article" date="2015" name="Genome Announc.">
        <title>Expanding the biotechnology potential of lactobacilli through comparative genomics of 213 strains and associated genera.</title>
        <authorList>
            <person name="Sun Z."/>
            <person name="Harris H.M."/>
            <person name="McCann A."/>
            <person name="Guo C."/>
            <person name="Argimon S."/>
            <person name="Zhang W."/>
            <person name="Yang X."/>
            <person name="Jeffery I.B."/>
            <person name="Cooney J.C."/>
            <person name="Kagawa T.F."/>
            <person name="Liu W."/>
            <person name="Song Y."/>
            <person name="Salvetti E."/>
            <person name="Wrobel A."/>
            <person name="Rasinkangas P."/>
            <person name="Parkhill J."/>
            <person name="Rea M.C."/>
            <person name="O'Sullivan O."/>
            <person name="Ritari J."/>
            <person name="Douillard F.P."/>
            <person name="Paul Ross R."/>
            <person name="Yang R."/>
            <person name="Briner A.E."/>
            <person name="Felis G.E."/>
            <person name="de Vos W.M."/>
            <person name="Barrangou R."/>
            <person name="Klaenhammer T.R."/>
            <person name="Caufield P.W."/>
            <person name="Cui Y."/>
            <person name="Zhang H."/>
            <person name="O'Toole P.W."/>
        </authorList>
    </citation>
    <scope>NUCLEOTIDE SEQUENCE [LARGE SCALE GENOMIC DNA]</scope>
    <source>
        <strain evidence="13 14">DSM 20183</strain>
    </source>
</reference>
<keyword evidence="10" id="KW-0739">Sodium transport</keyword>
<feature type="transmembrane region" description="Helical" evidence="11">
    <location>
        <begin position="113"/>
        <end position="133"/>
    </location>
</feature>
<comment type="similarity">
    <text evidence="2">Belongs to the monovalent cation:proton antiporter 2 (CPA2) transporter (TC 2.A.37) family.</text>
</comment>